<dbReference type="Pfam" id="PF04794">
    <property type="entry name" value="YdjC"/>
    <property type="match status" value="1"/>
</dbReference>
<comment type="caution">
    <text evidence="6">The sequence shown here is derived from an EMBL/GenBank/DDBJ whole genome shotgun (WGS) entry which is preliminary data.</text>
</comment>
<evidence type="ECO:0000256" key="2">
    <source>
        <dbReference type="ARBA" id="ARBA00022723"/>
    </source>
</evidence>
<comment type="cofactor">
    <cofactor evidence="1">
        <name>Mg(2+)</name>
        <dbReference type="ChEBI" id="CHEBI:18420"/>
    </cofactor>
</comment>
<dbReference type="RefSeq" id="WP_233393989.1">
    <property type="nucleotide sequence ID" value="NZ_JAJTWT010000009.1"/>
</dbReference>
<name>A0ABS8XIT5_9BURK</name>
<sequence>MTQLRRLVVCADDYGLGPAVDRGILVLTEQGRITAVSCLVTPPRWPAAARALQEGAEPTGLHFNLTEGEPVSAALRGAWPRFPALGTLIGLALRGRLPEGLAEEFQAQLQRFVAAVGRAPDFIDGHQHVHALPGVRPIVIAAAQSLGLPVRNTGRVLGPGFAFKRRVIEACGGRALLGAMRSRGIGHAPALVGVRGFHPREDYRALVRGWLRAAPDGALMFCHPALGAPDAGDPIAAARAGEMAYLGSDAFAEDLVEAGVTLA</sequence>
<evidence type="ECO:0000256" key="5">
    <source>
        <dbReference type="ARBA" id="ARBA00023277"/>
    </source>
</evidence>
<dbReference type="EMBL" id="JAJTWT010000009">
    <property type="protein sequence ID" value="MCE4539467.1"/>
    <property type="molecule type" value="Genomic_DNA"/>
</dbReference>
<keyword evidence="2" id="KW-0479">Metal-binding</keyword>
<evidence type="ECO:0000256" key="1">
    <source>
        <dbReference type="ARBA" id="ARBA00001946"/>
    </source>
</evidence>
<keyword evidence="7" id="KW-1185">Reference proteome</keyword>
<reference evidence="6 7" key="1">
    <citation type="submission" date="2021-12" db="EMBL/GenBank/DDBJ databases">
        <title>Genome seq of p7.</title>
        <authorList>
            <person name="Seo T."/>
        </authorList>
    </citation>
    <scope>NUCLEOTIDE SEQUENCE [LARGE SCALE GENOMIC DNA]</scope>
    <source>
        <strain evidence="6 7">P7</strain>
    </source>
</reference>
<gene>
    <name evidence="6" type="ORF">LXT12_19640</name>
</gene>
<dbReference type="CDD" id="cd10807">
    <property type="entry name" value="YdjC_like_3"/>
    <property type="match status" value="1"/>
</dbReference>
<protein>
    <submittedName>
        <fullName evidence="6">ChbG/HpnK family deacetylase</fullName>
    </submittedName>
</protein>
<dbReference type="InterPro" id="IPR006879">
    <property type="entry name" value="YdjC-like"/>
</dbReference>
<evidence type="ECO:0000256" key="4">
    <source>
        <dbReference type="ARBA" id="ARBA00022842"/>
    </source>
</evidence>
<evidence type="ECO:0000313" key="7">
    <source>
        <dbReference type="Proteomes" id="UP001201463"/>
    </source>
</evidence>
<keyword evidence="4" id="KW-0460">Magnesium</keyword>
<proteinExistence type="predicted"/>
<dbReference type="PANTHER" id="PTHR31609">
    <property type="entry name" value="YDJC DEACETYLASE FAMILY MEMBER"/>
    <property type="match status" value="1"/>
</dbReference>
<dbReference type="InterPro" id="IPR011330">
    <property type="entry name" value="Glyco_hydro/deAcase_b/a-brl"/>
</dbReference>
<organism evidence="6 7">
    <name type="scientific">Pelomonas caseinilytica</name>
    <dbReference type="NCBI Taxonomy" id="2906763"/>
    <lineage>
        <taxon>Bacteria</taxon>
        <taxon>Pseudomonadati</taxon>
        <taxon>Pseudomonadota</taxon>
        <taxon>Betaproteobacteria</taxon>
        <taxon>Burkholderiales</taxon>
        <taxon>Sphaerotilaceae</taxon>
        <taxon>Roseateles</taxon>
    </lineage>
</organism>
<evidence type="ECO:0000313" key="6">
    <source>
        <dbReference type="EMBL" id="MCE4539467.1"/>
    </source>
</evidence>
<dbReference type="PANTHER" id="PTHR31609:SF1">
    <property type="entry name" value="CARBOHYDRATE DEACETYLASE"/>
    <property type="match status" value="1"/>
</dbReference>
<evidence type="ECO:0000256" key="3">
    <source>
        <dbReference type="ARBA" id="ARBA00022801"/>
    </source>
</evidence>
<dbReference type="SUPFAM" id="SSF88713">
    <property type="entry name" value="Glycoside hydrolase/deacetylase"/>
    <property type="match status" value="1"/>
</dbReference>
<accession>A0ABS8XIT5</accession>
<keyword evidence="3" id="KW-0378">Hydrolase</keyword>
<dbReference type="Proteomes" id="UP001201463">
    <property type="component" value="Unassembled WGS sequence"/>
</dbReference>
<keyword evidence="5" id="KW-0119">Carbohydrate metabolism</keyword>
<dbReference type="Gene3D" id="3.20.20.370">
    <property type="entry name" value="Glycoside hydrolase/deacetylase"/>
    <property type="match status" value="1"/>
</dbReference>